<dbReference type="InterPro" id="IPR002797">
    <property type="entry name" value="Polysacc_synth"/>
</dbReference>
<feature type="transmembrane region" description="Helical" evidence="6">
    <location>
        <begin position="41"/>
        <end position="63"/>
    </location>
</feature>
<dbReference type="Pfam" id="PF01943">
    <property type="entry name" value="Polysacc_synt"/>
    <property type="match status" value="1"/>
</dbReference>
<evidence type="ECO:0000256" key="4">
    <source>
        <dbReference type="ARBA" id="ARBA00022989"/>
    </source>
</evidence>
<evidence type="ECO:0000256" key="1">
    <source>
        <dbReference type="ARBA" id="ARBA00004651"/>
    </source>
</evidence>
<evidence type="ECO:0000256" key="2">
    <source>
        <dbReference type="ARBA" id="ARBA00022475"/>
    </source>
</evidence>
<sequence>MMSTNKFMKGAMILAFAGIIVKVLGAIFRIPLTNKIGDGMAYYNAAYTIYSVFLVLSTAGIPVAISKMVSERIAIYNYKGAHRVFLVALVLLASMGLVAFLVCYVGAGEISNFIGIPEAALSLKSIAPAIFIVPIFSAFRGYFQGMQNMKPTAISEIMEQSIRVATGLLLAFALFPKGARYSAAGATFGASAGSIAGLASIFTIYCFNKRAINLNIQNGNNEVEDVKTILKKIAIIAVPIICGAEIMPIMTTIDTSIIVTRLQATGWTHNEATSLYSLYEAYCNTLISFPQIFTQAVAVSIVPVVAALYRRNKFEEMRENIKTGMRITMIMAFPCMIGMFVLSKAILLMLYPYQMEDAISAAPLLRIMTIGIVLLAIAQTATGILQSIGKQMIPVKNLAIGAIVKLFATYSFVGVTSINVKGAAIGTLVAYLIALVLDLMAIKKYTDISFDLVDTFIKPFAVSITMGICTYIIHLTLNVFVGNSLSTTISILAGILVYIFVAIKSNTLTRGDLELIPGGKFLLRIVNLG</sequence>
<dbReference type="PANTHER" id="PTHR30250:SF21">
    <property type="entry name" value="LIPID II FLIPPASE MURJ"/>
    <property type="match status" value="1"/>
</dbReference>
<evidence type="ECO:0000256" key="3">
    <source>
        <dbReference type="ARBA" id="ARBA00022692"/>
    </source>
</evidence>
<comment type="caution">
    <text evidence="7">The sequence shown here is derived from an EMBL/GenBank/DDBJ whole genome shotgun (WGS) entry which is preliminary data.</text>
</comment>
<feature type="transmembrane region" description="Helical" evidence="6">
    <location>
        <begin position="455"/>
        <end position="474"/>
    </location>
</feature>
<keyword evidence="8" id="KW-1185">Reference proteome</keyword>
<dbReference type="PANTHER" id="PTHR30250">
    <property type="entry name" value="PST FAMILY PREDICTED COLANIC ACID TRANSPORTER"/>
    <property type="match status" value="1"/>
</dbReference>
<feature type="transmembrane region" description="Helical" evidence="6">
    <location>
        <begin position="292"/>
        <end position="309"/>
    </location>
</feature>
<evidence type="ECO:0000313" key="7">
    <source>
        <dbReference type="EMBL" id="MST52401.1"/>
    </source>
</evidence>
<keyword evidence="4 6" id="KW-1133">Transmembrane helix</keyword>
<dbReference type="AlphaFoldDB" id="A0A6L5Y741"/>
<comment type="subcellular location">
    <subcellularLocation>
        <location evidence="1">Cell membrane</location>
        <topology evidence="1">Multi-pass membrane protein</topology>
    </subcellularLocation>
</comment>
<dbReference type="InterPro" id="IPR024923">
    <property type="entry name" value="PG_synth_SpoVB"/>
</dbReference>
<feature type="transmembrane region" description="Helical" evidence="6">
    <location>
        <begin position="330"/>
        <end position="351"/>
    </location>
</feature>
<organism evidence="7 8">
    <name type="scientific">Hornefia butyriciproducens</name>
    <dbReference type="NCBI Taxonomy" id="2652293"/>
    <lineage>
        <taxon>Bacteria</taxon>
        <taxon>Bacillati</taxon>
        <taxon>Bacillota</taxon>
        <taxon>Clostridia</taxon>
        <taxon>Peptostreptococcales</taxon>
        <taxon>Anaerovoracaceae</taxon>
        <taxon>Hornefia</taxon>
    </lineage>
</organism>
<keyword evidence="2" id="KW-1003">Cell membrane</keyword>
<dbReference type="GO" id="GO:0005886">
    <property type="term" value="C:plasma membrane"/>
    <property type="evidence" value="ECO:0007669"/>
    <property type="project" value="UniProtKB-SubCell"/>
</dbReference>
<dbReference type="Proteomes" id="UP000474676">
    <property type="component" value="Unassembled WGS sequence"/>
</dbReference>
<protein>
    <submittedName>
        <fullName evidence="7">Polysaccharide biosynthesis protein</fullName>
    </submittedName>
</protein>
<feature type="transmembrane region" description="Helical" evidence="6">
    <location>
        <begin position="84"/>
        <end position="107"/>
    </location>
</feature>
<accession>A0A6L5Y741</accession>
<dbReference type="InterPro" id="IPR050833">
    <property type="entry name" value="Poly_Biosynth_Transport"/>
</dbReference>
<feature type="transmembrane region" description="Helical" evidence="6">
    <location>
        <begin position="363"/>
        <end position="385"/>
    </location>
</feature>
<dbReference type="CDD" id="cd13124">
    <property type="entry name" value="MATE_SpoVB_like"/>
    <property type="match status" value="1"/>
</dbReference>
<evidence type="ECO:0000256" key="6">
    <source>
        <dbReference type="SAM" id="Phobius"/>
    </source>
</evidence>
<evidence type="ECO:0000256" key="5">
    <source>
        <dbReference type="ARBA" id="ARBA00023136"/>
    </source>
</evidence>
<feature type="transmembrane region" description="Helical" evidence="6">
    <location>
        <begin position="188"/>
        <end position="208"/>
    </location>
</feature>
<dbReference type="RefSeq" id="WP_154574795.1">
    <property type="nucleotide sequence ID" value="NZ_VUMZ01000008.1"/>
</dbReference>
<keyword evidence="5 6" id="KW-0472">Membrane</keyword>
<name>A0A6L5Y741_9FIRM</name>
<dbReference type="EMBL" id="VUMZ01000008">
    <property type="protein sequence ID" value="MST52401.1"/>
    <property type="molecule type" value="Genomic_DNA"/>
</dbReference>
<dbReference type="GeneID" id="303115423"/>
<gene>
    <name evidence="7" type="ORF">FYJ64_08780</name>
</gene>
<feature type="transmembrane region" description="Helical" evidence="6">
    <location>
        <begin position="160"/>
        <end position="176"/>
    </location>
</feature>
<feature type="transmembrane region" description="Helical" evidence="6">
    <location>
        <begin position="424"/>
        <end position="443"/>
    </location>
</feature>
<proteinExistence type="predicted"/>
<keyword evidence="3 6" id="KW-0812">Transmembrane</keyword>
<dbReference type="PIRSF" id="PIRSF038958">
    <property type="entry name" value="PG_synth_SpoVB"/>
    <property type="match status" value="1"/>
</dbReference>
<feature type="transmembrane region" description="Helical" evidence="6">
    <location>
        <begin position="229"/>
        <end position="250"/>
    </location>
</feature>
<feature type="transmembrane region" description="Helical" evidence="6">
    <location>
        <begin position="119"/>
        <end position="139"/>
    </location>
</feature>
<reference evidence="7 8" key="1">
    <citation type="submission" date="2019-08" db="EMBL/GenBank/DDBJ databases">
        <title>In-depth cultivation of the pig gut microbiome towards novel bacterial diversity and tailored functional studies.</title>
        <authorList>
            <person name="Wylensek D."/>
            <person name="Hitch T.C.A."/>
            <person name="Clavel T."/>
        </authorList>
    </citation>
    <scope>NUCLEOTIDE SEQUENCE [LARGE SCALE GENOMIC DNA]</scope>
    <source>
        <strain evidence="7 8">WCA-MUC-591-APC-3H</strain>
    </source>
</reference>
<feature type="transmembrane region" description="Helical" evidence="6">
    <location>
        <begin position="397"/>
        <end position="418"/>
    </location>
</feature>
<evidence type="ECO:0000313" key="8">
    <source>
        <dbReference type="Proteomes" id="UP000474676"/>
    </source>
</evidence>
<feature type="transmembrane region" description="Helical" evidence="6">
    <location>
        <begin position="480"/>
        <end position="501"/>
    </location>
</feature>